<evidence type="ECO:0000313" key="3">
    <source>
        <dbReference type="Proteomes" id="UP000772434"/>
    </source>
</evidence>
<evidence type="ECO:0000313" key="2">
    <source>
        <dbReference type="EMBL" id="KAF9068167.1"/>
    </source>
</evidence>
<name>A0A9P5PS34_9AGAR</name>
<proteinExistence type="predicted"/>
<protein>
    <recommendedName>
        <fullName evidence="4">Secreted protein</fullName>
    </recommendedName>
</protein>
<keyword evidence="1" id="KW-0732">Signal</keyword>
<evidence type="ECO:0000256" key="1">
    <source>
        <dbReference type="SAM" id="SignalP"/>
    </source>
</evidence>
<dbReference type="Proteomes" id="UP000772434">
    <property type="component" value="Unassembled WGS sequence"/>
</dbReference>
<comment type="caution">
    <text evidence="2">The sequence shown here is derived from an EMBL/GenBank/DDBJ whole genome shotgun (WGS) entry which is preliminary data.</text>
</comment>
<dbReference type="AlphaFoldDB" id="A0A9P5PS34"/>
<feature type="chain" id="PRO_5040338641" description="Secreted protein" evidence="1">
    <location>
        <begin position="24"/>
        <end position="120"/>
    </location>
</feature>
<keyword evidence="3" id="KW-1185">Reference proteome</keyword>
<feature type="signal peptide" evidence="1">
    <location>
        <begin position="1"/>
        <end position="23"/>
    </location>
</feature>
<accession>A0A9P5PS34</accession>
<dbReference type="EMBL" id="JADNRY010000064">
    <property type="protein sequence ID" value="KAF9068167.1"/>
    <property type="molecule type" value="Genomic_DNA"/>
</dbReference>
<evidence type="ECO:0008006" key="4">
    <source>
        <dbReference type="Google" id="ProtNLM"/>
    </source>
</evidence>
<reference evidence="2" key="1">
    <citation type="submission" date="2020-11" db="EMBL/GenBank/DDBJ databases">
        <authorList>
            <consortium name="DOE Joint Genome Institute"/>
            <person name="Ahrendt S."/>
            <person name="Riley R."/>
            <person name="Andreopoulos W."/>
            <person name="Labutti K."/>
            <person name="Pangilinan J."/>
            <person name="Ruiz-Duenas F.J."/>
            <person name="Barrasa J.M."/>
            <person name="Sanchez-Garcia M."/>
            <person name="Camarero S."/>
            <person name="Miyauchi S."/>
            <person name="Serrano A."/>
            <person name="Linde D."/>
            <person name="Babiker R."/>
            <person name="Drula E."/>
            <person name="Ayuso-Fernandez I."/>
            <person name="Pacheco R."/>
            <person name="Padilla G."/>
            <person name="Ferreira P."/>
            <person name="Barriuso J."/>
            <person name="Kellner H."/>
            <person name="Castanera R."/>
            <person name="Alfaro M."/>
            <person name="Ramirez L."/>
            <person name="Pisabarro A.G."/>
            <person name="Kuo A."/>
            <person name="Tritt A."/>
            <person name="Lipzen A."/>
            <person name="He G."/>
            <person name="Yan M."/>
            <person name="Ng V."/>
            <person name="Cullen D."/>
            <person name="Martin F."/>
            <person name="Rosso M.-N."/>
            <person name="Henrissat B."/>
            <person name="Hibbett D."/>
            <person name="Martinez A.T."/>
            <person name="Grigoriev I.V."/>
        </authorList>
    </citation>
    <scope>NUCLEOTIDE SEQUENCE</scope>
    <source>
        <strain evidence="2">AH 40177</strain>
    </source>
</reference>
<organism evidence="2 3">
    <name type="scientific">Rhodocollybia butyracea</name>
    <dbReference type="NCBI Taxonomy" id="206335"/>
    <lineage>
        <taxon>Eukaryota</taxon>
        <taxon>Fungi</taxon>
        <taxon>Dikarya</taxon>
        <taxon>Basidiomycota</taxon>
        <taxon>Agaricomycotina</taxon>
        <taxon>Agaricomycetes</taxon>
        <taxon>Agaricomycetidae</taxon>
        <taxon>Agaricales</taxon>
        <taxon>Marasmiineae</taxon>
        <taxon>Omphalotaceae</taxon>
        <taxon>Rhodocollybia</taxon>
    </lineage>
</organism>
<gene>
    <name evidence="2" type="ORF">BDP27DRAFT_840061</name>
</gene>
<sequence>MCSLVYSRLYGCLLLLLKTSVLAATSSSFLSILACNSPCLATTVTSQLTSKTKTENVPSVHSSSTPLHGALAHLQPTVAPSRKVPRRSYRYHSALHHCSRYLCEAYESPCAGGSRVSYGG</sequence>